<gene>
    <name evidence="1" type="ORF">COCVIDRAFT_63822</name>
</gene>
<protein>
    <submittedName>
        <fullName evidence="1">Uncharacterized protein</fullName>
    </submittedName>
</protein>
<dbReference type="GeneID" id="26257733"/>
<dbReference type="RefSeq" id="XP_014549941.1">
    <property type="nucleotide sequence ID" value="XM_014694455.1"/>
</dbReference>
<feature type="non-terminal residue" evidence="1">
    <location>
        <position position="1"/>
    </location>
</feature>
<dbReference type="EMBL" id="KI969317">
    <property type="protein sequence ID" value="EUN20367.1"/>
    <property type="molecule type" value="Genomic_DNA"/>
</dbReference>
<proteinExistence type="predicted"/>
<sequence>NVLYHRACHITECATFSWHRELHVRKAMPQQQNSILIQQEGRIILALQAYRTGQFKSIRLAAAAYNVHHYQISRRLQGITFRPTTQPNCQKLTKSEEQ</sequence>
<evidence type="ECO:0000313" key="1">
    <source>
        <dbReference type="EMBL" id="EUN20367.1"/>
    </source>
</evidence>
<keyword evidence="2" id="KW-1185">Reference proteome</keyword>
<feature type="non-terminal residue" evidence="1">
    <location>
        <position position="98"/>
    </location>
</feature>
<dbReference type="InterPro" id="IPR009057">
    <property type="entry name" value="Homeodomain-like_sf"/>
</dbReference>
<dbReference type="HOGENOM" id="CLU_013929_8_5_1"/>
<dbReference type="AlphaFoldDB" id="W7E8J7"/>
<dbReference type="OrthoDB" id="3794898at2759"/>
<dbReference type="SUPFAM" id="SSF46689">
    <property type="entry name" value="Homeodomain-like"/>
    <property type="match status" value="1"/>
</dbReference>
<name>W7E8J7_BIPV3</name>
<evidence type="ECO:0000313" key="2">
    <source>
        <dbReference type="Proteomes" id="UP000054337"/>
    </source>
</evidence>
<reference evidence="1 2" key="1">
    <citation type="journal article" date="2013" name="PLoS Genet.">
        <title>Comparative genome structure, secondary metabolite, and effector coding capacity across Cochliobolus pathogens.</title>
        <authorList>
            <person name="Condon B.J."/>
            <person name="Leng Y."/>
            <person name="Wu D."/>
            <person name="Bushley K.E."/>
            <person name="Ohm R.A."/>
            <person name="Otillar R."/>
            <person name="Martin J."/>
            <person name="Schackwitz W."/>
            <person name="Grimwood J."/>
            <person name="MohdZainudin N."/>
            <person name="Xue C."/>
            <person name="Wang R."/>
            <person name="Manning V.A."/>
            <person name="Dhillon B."/>
            <person name="Tu Z.J."/>
            <person name="Steffenson B.J."/>
            <person name="Salamov A."/>
            <person name="Sun H."/>
            <person name="Lowry S."/>
            <person name="LaButti K."/>
            <person name="Han J."/>
            <person name="Copeland A."/>
            <person name="Lindquist E."/>
            <person name="Barry K."/>
            <person name="Schmutz J."/>
            <person name="Baker S.E."/>
            <person name="Ciuffetti L.M."/>
            <person name="Grigoriev I.V."/>
            <person name="Zhong S."/>
            <person name="Turgeon B.G."/>
        </authorList>
    </citation>
    <scope>NUCLEOTIDE SEQUENCE [LARGE SCALE GENOMIC DNA]</scope>
    <source>
        <strain evidence="1 2">FI3</strain>
    </source>
</reference>
<accession>W7E8J7</accession>
<organism evidence="1 2">
    <name type="scientific">Bipolaris victoriae (strain FI3)</name>
    <name type="common">Victoria blight of oats agent</name>
    <name type="synonym">Cochliobolus victoriae</name>
    <dbReference type="NCBI Taxonomy" id="930091"/>
    <lineage>
        <taxon>Eukaryota</taxon>
        <taxon>Fungi</taxon>
        <taxon>Dikarya</taxon>
        <taxon>Ascomycota</taxon>
        <taxon>Pezizomycotina</taxon>
        <taxon>Dothideomycetes</taxon>
        <taxon>Pleosporomycetidae</taxon>
        <taxon>Pleosporales</taxon>
        <taxon>Pleosporineae</taxon>
        <taxon>Pleosporaceae</taxon>
        <taxon>Bipolaris</taxon>
    </lineage>
</organism>
<dbReference type="Proteomes" id="UP000054337">
    <property type="component" value="Unassembled WGS sequence"/>
</dbReference>